<dbReference type="PANTHER" id="PTHR33112:SF16">
    <property type="entry name" value="HETEROKARYON INCOMPATIBILITY DOMAIN-CONTAINING PROTEIN"/>
    <property type="match status" value="1"/>
</dbReference>
<organism evidence="2 3">
    <name type="scientific">Colletotrichum higginsianum (strain IMI 349063)</name>
    <name type="common">Crucifer anthracnose fungus</name>
    <dbReference type="NCBI Taxonomy" id="759273"/>
    <lineage>
        <taxon>Eukaryota</taxon>
        <taxon>Fungi</taxon>
        <taxon>Dikarya</taxon>
        <taxon>Ascomycota</taxon>
        <taxon>Pezizomycotina</taxon>
        <taxon>Sordariomycetes</taxon>
        <taxon>Hypocreomycetidae</taxon>
        <taxon>Glomerellales</taxon>
        <taxon>Glomerellaceae</taxon>
        <taxon>Colletotrichum</taxon>
        <taxon>Colletotrichum destructivum species complex</taxon>
    </lineage>
</organism>
<keyword evidence="3" id="KW-1185">Reference proteome</keyword>
<dbReference type="InterPro" id="IPR010730">
    <property type="entry name" value="HET"/>
</dbReference>
<feature type="domain" description="Heterokaryon incompatibility" evidence="1">
    <location>
        <begin position="165"/>
        <end position="314"/>
    </location>
</feature>
<evidence type="ECO:0000313" key="2">
    <source>
        <dbReference type="EMBL" id="OBR02573.1"/>
    </source>
</evidence>
<evidence type="ECO:0000313" key="3">
    <source>
        <dbReference type="Proteomes" id="UP000092177"/>
    </source>
</evidence>
<reference evidence="3" key="1">
    <citation type="journal article" date="2017" name="BMC Genomics">
        <title>Gapless genome assembly of Colletotrichum higginsianum reveals chromosome structure and association of transposable elements with secondary metabolite gene clusters.</title>
        <authorList>
            <person name="Dallery J.-F."/>
            <person name="Lapalu N."/>
            <person name="Zampounis A."/>
            <person name="Pigne S."/>
            <person name="Luyten I."/>
            <person name="Amselem J."/>
            <person name="Wittenberg A.H.J."/>
            <person name="Zhou S."/>
            <person name="de Queiroz M.V."/>
            <person name="Robin G.P."/>
            <person name="Auger A."/>
            <person name="Hainaut M."/>
            <person name="Henrissat B."/>
            <person name="Kim K.-T."/>
            <person name="Lee Y.-H."/>
            <person name="Lespinet O."/>
            <person name="Schwartz D.C."/>
            <person name="Thon M.R."/>
            <person name="O'Connell R.J."/>
        </authorList>
    </citation>
    <scope>NUCLEOTIDE SEQUENCE [LARGE SCALE GENOMIC DNA]</scope>
    <source>
        <strain evidence="3">IMI 349063</strain>
    </source>
</reference>
<dbReference type="VEuPathDB" id="FungiDB:CH63R_13799"/>
<dbReference type="GeneID" id="28872880"/>
<dbReference type="PANTHER" id="PTHR33112">
    <property type="entry name" value="DOMAIN PROTEIN, PUTATIVE-RELATED"/>
    <property type="match status" value="1"/>
</dbReference>
<accession>A0A1B7XS18</accession>
<dbReference type="EMBL" id="LTAN01000010">
    <property type="protein sequence ID" value="OBR02573.1"/>
    <property type="molecule type" value="Genomic_DNA"/>
</dbReference>
<dbReference type="KEGG" id="chig:CH63R_13799"/>
<proteinExistence type="predicted"/>
<comment type="caution">
    <text evidence="2">The sequence shown here is derived from an EMBL/GenBank/DDBJ whole genome shotgun (WGS) entry which is preliminary data.</text>
</comment>
<protein>
    <submittedName>
        <fullName evidence="2">HET domain-containing protein</fullName>
    </submittedName>
</protein>
<sequence length="653" mass="74324">MQIDRNLNFDDVRTTWGDLPDLPIFSSNIAFATVPGFVEKERSMAAESMRGSEIHYMEAVIRLDKGTDNLWKAFEQHDMFPIAENDDRVAECVPHRPIEHHAGSEDNFTRMKHWLQTCLQHHPKCRIDSGKAYTPTRLMKICETDDGDLKLRLVRTRSETEETAYVALSYCWGGDQALKCTQANVQALERDVPFKGLPKTLRDAVEVCRRLQVAYMWVDALCIIQDDEVSKLAEVGNMAQVYKNALFTICASSASSTTEGFLNYRSSPFQDPITFRVPFRNESGAETSIDLAIERYGEPLRTEPLRDRGWALQEQLLSRRRLMFTTYQLHWSCASLLPGENWIDGYKATPSKGLGVTDIPRPFVADDGLSQEVWKQKALTSWQTVVDDYVMRKLSLEEDRPLAILGIAAEFMQLFGGETYWCGMWQSSFPGCLMWKRCSSIFDRELTSKKHLPSWSWTSQNVDSLSSAKLVFGSDVVREARTTDFGLTNSLQQSPRGMHLNGQIWIEGRLVKDAVLQDSRYRTVFKHEVLGEAAGEVSSNDIIWFDNISDKLAMKPQKDWGPGNSTLQPMTLLEIRNFWEHGIYDFNIEGLVLRTKSDPGRPGAYERIGCFSRSITAYELDYDDSVAKAWFEKVVVPKHHPFVGADVAKILLV</sequence>
<dbReference type="Proteomes" id="UP000092177">
    <property type="component" value="Chromosome 10"/>
</dbReference>
<dbReference type="RefSeq" id="XP_018151091.1">
    <property type="nucleotide sequence ID" value="XM_018308773.1"/>
</dbReference>
<dbReference type="Pfam" id="PF06985">
    <property type="entry name" value="HET"/>
    <property type="match status" value="1"/>
</dbReference>
<gene>
    <name evidence="2" type="ORF">CH63R_13799</name>
</gene>
<dbReference type="OrthoDB" id="3789824at2759"/>
<dbReference type="AlphaFoldDB" id="A0A1B7XS18"/>
<evidence type="ECO:0000259" key="1">
    <source>
        <dbReference type="Pfam" id="PF06985"/>
    </source>
</evidence>
<name>A0A1B7XS18_COLHI</name>